<evidence type="ECO:0000313" key="2">
    <source>
        <dbReference type="Proteomes" id="UP000024404"/>
    </source>
</evidence>
<dbReference type="EnsemblMetazoa" id="OVOC5159.1">
    <property type="protein sequence ID" value="OVOC5159.1"/>
    <property type="gene ID" value="WBGene00241968"/>
</dbReference>
<proteinExistence type="predicted"/>
<dbReference type="EMBL" id="CMVM020000149">
    <property type="status" value="NOT_ANNOTATED_CDS"/>
    <property type="molecule type" value="Genomic_DNA"/>
</dbReference>
<organism evidence="1 2">
    <name type="scientific">Onchocerca volvulus</name>
    <dbReference type="NCBI Taxonomy" id="6282"/>
    <lineage>
        <taxon>Eukaryota</taxon>
        <taxon>Metazoa</taxon>
        <taxon>Ecdysozoa</taxon>
        <taxon>Nematoda</taxon>
        <taxon>Chromadorea</taxon>
        <taxon>Rhabditida</taxon>
        <taxon>Spirurina</taxon>
        <taxon>Spiruromorpha</taxon>
        <taxon>Filarioidea</taxon>
        <taxon>Onchocercidae</taxon>
        <taxon>Onchocerca</taxon>
    </lineage>
</organism>
<name>A0A8R1XUT6_ONCVO</name>
<reference evidence="2" key="1">
    <citation type="submission" date="2013-10" db="EMBL/GenBank/DDBJ databases">
        <title>Genome sequencing of Onchocerca volvulus.</title>
        <authorList>
            <person name="Cotton J."/>
            <person name="Tsai J."/>
            <person name="Stanley E."/>
            <person name="Tracey A."/>
            <person name="Holroyd N."/>
            <person name="Lustigman S."/>
            <person name="Berriman M."/>
        </authorList>
    </citation>
    <scope>NUCLEOTIDE SEQUENCE</scope>
</reference>
<dbReference type="Proteomes" id="UP000024404">
    <property type="component" value="Unassembled WGS sequence"/>
</dbReference>
<dbReference type="AlphaFoldDB" id="A0A8R1XUT6"/>
<evidence type="ECO:0000313" key="1">
    <source>
        <dbReference type="EnsemblMetazoa" id="OVOC5159.1"/>
    </source>
</evidence>
<accession>A0A8R1XUT6</accession>
<sequence length="111" mass="12871">MKYFILRLIVVRDFTQEFSQFTILHELRMHDLDHIMFTTIMMSDIFDIFINLLENLIDLFPIKSSVMLASTSTHYHNNCIDLTVTQISHQSLSNLVIAPSKPRVGNNGTEK</sequence>
<reference evidence="1" key="2">
    <citation type="submission" date="2022-06" db="UniProtKB">
        <authorList>
            <consortium name="EnsemblMetazoa"/>
        </authorList>
    </citation>
    <scope>IDENTIFICATION</scope>
</reference>
<protein>
    <submittedName>
        <fullName evidence="1">Uncharacterized protein</fullName>
    </submittedName>
</protein>
<keyword evidence="2" id="KW-1185">Reference proteome</keyword>